<organism evidence="2 3">
    <name type="scientific">Rhizobium helianthi</name>
    <dbReference type="NCBI Taxonomy" id="1132695"/>
    <lineage>
        <taxon>Bacteria</taxon>
        <taxon>Pseudomonadati</taxon>
        <taxon>Pseudomonadota</taxon>
        <taxon>Alphaproteobacteria</taxon>
        <taxon>Hyphomicrobiales</taxon>
        <taxon>Rhizobiaceae</taxon>
        <taxon>Rhizobium/Agrobacterium group</taxon>
        <taxon>Rhizobium</taxon>
    </lineage>
</organism>
<reference evidence="3" key="1">
    <citation type="journal article" date="2019" name="Int. J. Syst. Evol. Microbiol.">
        <title>The Global Catalogue of Microorganisms (GCM) 10K type strain sequencing project: providing services to taxonomists for standard genome sequencing and annotation.</title>
        <authorList>
            <consortium name="The Broad Institute Genomics Platform"/>
            <consortium name="The Broad Institute Genome Sequencing Center for Infectious Disease"/>
            <person name="Wu L."/>
            <person name="Ma J."/>
        </authorList>
    </citation>
    <scope>NUCLEOTIDE SEQUENCE [LARGE SCALE GENOMIC DNA]</scope>
    <source>
        <strain evidence="3">CG52</strain>
    </source>
</reference>
<protein>
    <recommendedName>
        <fullName evidence="4">DUF2946 domain-containing protein</fullName>
    </recommendedName>
</protein>
<feature type="transmembrane region" description="Helical" evidence="1">
    <location>
        <begin position="12"/>
        <end position="39"/>
    </location>
</feature>
<dbReference type="EMBL" id="JBHUEQ010000025">
    <property type="protein sequence ID" value="MFD1746606.1"/>
    <property type="molecule type" value="Genomic_DNA"/>
</dbReference>
<keyword evidence="1" id="KW-0812">Transmembrane</keyword>
<proteinExistence type="predicted"/>
<evidence type="ECO:0000313" key="2">
    <source>
        <dbReference type="EMBL" id="MFD1746606.1"/>
    </source>
</evidence>
<evidence type="ECO:0000256" key="1">
    <source>
        <dbReference type="SAM" id="Phobius"/>
    </source>
</evidence>
<keyword evidence="3" id="KW-1185">Reference proteome</keyword>
<name>A0ABW4M8L2_9HYPH</name>
<dbReference type="Proteomes" id="UP001597322">
    <property type="component" value="Unassembled WGS sequence"/>
</dbReference>
<comment type="caution">
    <text evidence="2">The sequence shown here is derived from an EMBL/GenBank/DDBJ whole genome shotgun (WGS) entry which is preliminary data.</text>
</comment>
<sequence>MASFMKDEERNISILLGKGLTIVLLGYALVIQLFVGAYLQQSMVVQSLNGGFVICSSHAGGIPPLQEQPADPEGKAQCLTLCQLACGVGPALQAHLRFLPSHAPDSFAIRWTRAVVGPGPSLAVLSPQARGPPANSMIL</sequence>
<evidence type="ECO:0000313" key="3">
    <source>
        <dbReference type="Proteomes" id="UP001597322"/>
    </source>
</evidence>
<accession>A0ABW4M8L2</accession>
<keyword evidence="1" id="KW-1133">Transmembrane helix</keyword>
<gene>
    <name evidence="2" type="ORF">ACFSE1_14125</name>
</gene>
<keyword evidence="1" id="KW-0472">Membrane</keyword>
<evidence type="ECO:0008006" key="4">
    <source>
        <dbReference type="Google" id="ProtNLM"/>
    </source>
</evidence>
<dbReference type="RefSeq" id="WP_377402569.1">
    <property type="nucleotide sequence ID" value="NZ_JBHUEQ010000025.1"/>
</dbReference>